<dbReference type="EMBL" id="JANPWB010000015">
    <property type="protein sequence ID" value="KAJ1093373.1"/>
    <property type="molecule type" value="Genomic_DNA"/>
</dbReference>
<name>A0AAV7LX07_PLEWA</name>
<protein>
    <submittedName>
        <fullName evidence="2">Uncharacterized protein</fullName>
    </submittedName>
</protein>
<dbReference type="Proteomes" id="UP001066276">
    <property type="component" value="Chromosome 11"/>
</dbReference>
<evidence type="ECO:0000313" key="3">
    <source>
        <dbReference type="Proteomes" id="UP001066276"/>
    </source>
</evidence>
<accession>A0AAV7LX07</accession>
<organism evidence="2 3">
    <name type="scientific">Pleurodeles waltl</name>
    <name type="common">Iberian ribbed newt</name>
    <dbReference type="NCBI Taxonomy" id="8319"/>
    <lineage>
        <taxon>Eukaryota</taxon>
        <taxon>Metazoa</taxon>
        <taxon>Chordata</taxon>
        <taxon>Craniata</taxon>
        <taxon>Vertebrata</taxon>
        <taxon>Euteleostomi</taxon>
        <taxon>Amphibia</taxon>
        <taxon>Batrachia</taxon>
        <taxon>Caudata</taxon>
        <taxon>Salamandroidea</taxon>
        <taxon>Salamandridae</taxon>
        <taxon>Pleurodelinae</taxon>
        <taxon>Pleurodeles</taxon>
    </lineage>
</organism>
<comment type="caution">
    <text evidence="2">The sequence shown here is derived from an EMBL/GenBank/DDBJ whole genome shotgun (WGS) entry which is preliminary data.</text>
</comment>
<dbReference type="AlphaFoldDB" id="A0AAV7LX07"/>
<feature type="region of interest" description="Disordered" evidence="1">
    <location>
        <begin position="28"/>
        <end position="103"/>
    </location>
</feature>
<gene>
    <name evidence="2" type="ORF">NDU88_006474</name>
</gene>
<evidence type="ECO:0000256" key="1">
    <source>
        <dbReference type="SAM" id="MobiDB-lite"/>
    </source>
</evidence>
<feature type="compositionally biased region" description="Polar residues" evidence="1">
    <location>
        <begin position="92"/>
        <end position="102"/>
    </location>
</feature>
<sequence>MNPEHQRAFQNRLERYRHIRHVSKSFRRMGQKFEESKAAGSWRSPSQLQKLEKKAVPGAGGNGTFAADLEAVPGPSTTPPPLPPQGVQATPGPSSSEDQQANKAIKRRLAGLEIRVANILTKMDKLRRSVDMILEQP</sequence>
<evidence type="ECO:0000313" key="2">
    <source>
        <dbReference type="EMBL" id="KAJ1093373.1"/>
    </source>
</evidence>
<proteinExistence type="predicted"/>
<reference evidence="2" key="1">
    <citation type="journal article" date="2022" name="bioRxiv">
        <title>Sequencing and chromosome-scale assembly of the giantPleurodeles waltlgenome.</title>
        <authorList>
            <person name="Brown T."/>
            <person name="Elewa A."/>
            <person name="Iarovenko S."/>
            <person name="Subramanian E."/>
            <person name="Araus A.J."/>
            <person name="Petzold A."/>
            <person name="Susuki M."/>
            <person name="Suzuki K.-i.T."/>
            <person name="Hayashi T."/>
            <person name="Toyoda A."/>
            <person name="Oliveira C."/>
            <person name="Osipova E."/>
            <person name="Leigh N.D."/>
            <person name="Simon A."/>
            <person name="Yun M.H."/>
        </authorList>
    </citation>
    <scope>NUCLEOTIDE SEQUENCE</scope>
    <source>
        <strain evidence="2">20211129_DDA</strain>
        <tissue evidence="2">Liver</tissue>
    </source>
</reference>
<keyword evidence="3" id="KW-1185">Reference proteome</keyword>